<evidence type="ECO:0000313" key="1">
    <source>
        <dbReference type="EMBL" id="RMZ68777.1"/>
    </source>
</evidence>
<reference evidence="1 2" key="1">
    <citation type="journal article" date="2014" name="PLoS ONE">
        <title>De novo Genome Assembly of the Fungal Plant Pathogen Pyrenophora semeniperda.</title>
        <authorList>
            <person name="Soliai M.M."/>
            <person name="Meyer S.E."/>
            <person name="Udall J.A."/>
            <person name="Elzinga D.E."/>
            <person name="Hermansen R.A."/>
            <person name="Bodily P.M."/>
            <person name="Hart A.A."/>
            <person name="Coleman C.E."/>
        </authorList>
    </citation>
    <scope>NUCLEOTIDE SEQUENCE [LARGE SCALE GENOMIC DNA]</scope>
    <source>
        <strain evidence="1 2">CCB06</strain>
        <tissue evidence="1">Mycelium</tissue>
    </source>
</reference>
<organism evidence="1 2">
    <name type="scientific">Pyrenophora seminiperda CCB06</name>
    <dbReference type="NCBI Taxonomy" id="1302712"/>
    <lineage>
        <taxon>Eukaryota</taxon>
        <taxon>Fungi</taxon>
        <taxon>Dikarya</taxon>
        <taxon>Ascomycota</taxon>
        <taxon>Pezizomycotina</taxon>
        <taxon>Dothideomycetes</taxon>
        <taxon>Pleosporomycetidae</taxon>
        <taxon>Pleosporales</taxon>
        <taxon>Pleosporineae</taxon>
        <taxon>Pleosporaceae</taxon>
        <taxon>Pyrenophora</taxon>
    </lineage>
</organism>
<keyword evidence="2" id="KW-1185">Reference proteome</keyword>
<gene>
    <name evidence="1" type="ORF">GMOD_00002623</name>
</gene>
<evidence type="ECO:0000313" key="2">
    <source>
        <dbReference type="Proteomes" id="UP000265663"/>
    </source>
</evidence>
<proteinExistence type="predicted"/>
<accession>A0A3M7M2M1</accession>
<dbReference type="EMBL" id="KE747817">
    <property type="protein sequence ID" value="RMZ68777.1"/>
    <property type="molecule type" value="Genomic_DNA"/>
</dbReference>
<dbReference type="Proteomes" id="UP000265663">
    <property type="component" value="Unassembled WGS sequence"/>
</dbReference>
<sequence length="292" mass="32209">MSHILLPPSTNIVAWPTQLYETINPQSSLQRSRKTGRINALGTIYMNMCLLRIKQSDNEDIRRNAAAPLGGQDVRVQAGKPVRAPAFGTGDQYTQEKREQPGAEVCGCASRLVGCAPCFRRWMFRAASLSVGLKSAALSSGLPVCLVCRCVWSAAVRKSTRCGEIPFHSTSLCIWQKSPHDGAVMCGVRSMSIISYLTKIHQRHPIRISQGPKTRRASFLLPALLCCRPPSEPFRYSSPSNQHVYCRHRKNKRAKGMRKLGGGTRRRAFAASADGVMVASEPSTAQLMPLDW</sequence>
<dbReference type="AlphaFoldDB" id="A0A3M7M2M1"/>
<name>A0A3M7M2M1_9PLEO</name>
<protein>
    <submittedName>
        <fullName evidence="1">Uncharacterized protein</fullName>
    </submittedName>
</protein>